<keyword evidence="5" id="KW-0411">Iron-sulfur</keyword>
<evidence type="ECO:0000313" key="10">
    <source>
        <dbReference type="Proteomes" id="UP000283426"/>
    </source>
</evidence>
<dbReference type="RefSeq" id="WP_118104118.1">
    <property type="nucleotide sequence ID" value="NZ_JADMSC010000006.1"/>
</dbReference>
<evidence type="ECO:0000256" key="2">
    <source>
        <dbReference type="ARBA" id="ARBA00022723"/>
    </source>
</evidence>
<dbReference type="GO" id="GO:0046872">
    <property type="term" value="F:metal ion binding"/>
    <property type="evidence" value="ECO:0007669"/>
    <property type="project" value="UniProtKB-KW"/>
</dbReference>
<evidence type="ECO:0000259" key="6">
    <source>
        <dbReference type="Pfam" id="PF07992"/>
    </source>
</evidence>
<feature type="domain" description="FAD/NAD(P)-binding" evidence="6">
    <location>
        <begin position="3"/>
        <end position="111"/>
    </location>
</feature>
<keyword evidence="1" id="KW-0004">4Fe-4S</keyword>
<reference evidence="10 11" key="1">
    <citation type="submission" date="2018-08" db="EMBL/GenBank/DDBJ databases">
        <title>A genome reference for cultivated species of the human gut microbiota.</title>
        <authorList>
            <person name="Zou Y."/>
            <person name="Xue W."/>
            <person name="Luo G."/>
        </authorList>
    </citation>
    <scope>NUCLEOTIDE SEQUENCE [LARGE SCALE GENOMIC DNA]</scope>
    <source>
        <strain evidence="8 10">AF14-6AC</strain>
        <strain evidence="9 11">OF03-11</strain>
    </source>
</reference>
<evidence type="ECO:0000256" key="4">
    <source>
        <dbReference type="ARBA" id="ARBA00023004"/>
    </source>
</evidence>
<dbReference type="EMBL" id="JAQMRD010000007">
    <property type="protein sequence ID" value="MDB9222915.1"/>
    <property type="molecule type" value="Genomic_DNA"/>
</dbReference>
<name>A0A3D1UE41_9BACT</name>
<dbReference type="Proteomes" id="UP001212263">
    <property type="component" value="Unassembled WGS sequence"/>
</dbReference>
<dbReference type="PANTHER" id="PTHR43498">
    <property type="entry name" value="FERREDOXIN:COB-COM HETERODISULFIDE REDUCTASE SUBUNIT A"/>
    <property type="match status" value="1"/>
</dbReference>
<keyword evidence="2" id="KW-0479">Metal-binding</keyword>
<evidence type="ECO:0000313" key="11">
    <source>
        <dbReference type="Proteomes" id="UP000284434"/>
    </source>
</evidence>
<feature type="domain" description="FAD/NAD(P)-binding" evidence="6">
    <location>
        <begin position="178"/>
        <end position="310"/>
    </location>
</feature>
<dbReference type="Proteomes" id="UP000284434">
    <property type="component" value="Unassembled WGS sequence"/>
</dbReference>
<reference evidence="7" key="2">
    <citation type="submission" date="2023-01" db="EMBL/GenBank/DDBJ databases">
        <title>Human gut microbiome strain richness.</title>
        <authorList>
            <person name="Chen-Liaw A."/>
        </authorList>
    </citation>
    <scope>NUCLEOTIDE SEQUENCE</scope>
    <source>
        <strain evidence="7">RTP21484st1_B7_RTP21484_190118</strain>
    </source>
</reference>
<evidence type="ECO:0000313" key="8">
    <source>
        <dbReference type="EMBL" id="RGV26068.1"/>
    </source>
</evidence>
<dbReference type="Pfam" id="PF07992">
    <property type="entry name" value="Pyr_redox_2"/>
    <property type="match status" value="2"/>
</dbReference>
<comment type="caution">
    <text evidence="9">The sequence shown here is derived from an EMBL/GenBank/DDBJ whole genome shotgun (WGS) entry which is preliminary data.</text>
</comment>
<dbReference type="Proteomes" id="UP000283426">
    <property type="component" value="Unassembled WGS sequence"/>
</dbReference>
<dbReference type="InterPro" id="IPR023753">
    <property type="entry name" value="FAD/NAD-binding_dom"/>
</dbReference>
<dbReference type="GO" id="GO:0016491">
    <property type="term" value="F:oxidoreductase activity"/>
    <property type="evidence" value="ECO:0007669"/>
    <property type="project" value="UniProtKB-KW"/>
</dbReference>
<dbReference type="InterPro" id="IPR036188">
    <property type="entry name" value="FAD/NAD-bd_sf"/>
</dbReference>
<evidence type="ECO:0000256" key="1">
    <source>
        <dbReference type="ARBA" id="ARBA00022485"/>
    </source>
</evidence>
<dbReference type="PRINTS" id="PR00368">
    <property type="entry name" value="FADPNR"/>
</dbReference>
<gene>
    <name evidence="8" type="ORF">DWW24_10495</name>
    <name evidence="9" type="ORF">DXA53_11640</name>
    <name evidence="7" type="ORF">PN645_07825</name>
</gene>
<protein>
    <submittedName>
        <fullName evidence="9">CoB--CoM heterodisulfide reductase iron-sulfur subunit A family protein</fullName>
    </submittedName>
    <submittedName>
        <fullName evidence="7">FAD-dependent oxidoreductase</fullName>
    </submittedName>
</protein>
<dbReference type="PRINTS" id="PR00411">
    <property type="entry name" value="PNDRDTASEI"/>
</dbReference>
<keyword evidence="3" id="KW-0560">Oxidoreductase</keyword>
<proteinExistence type="predicted"/>
<dbReference type="Gene3D" id="3.50.50.60">
    <property type="entry name" value="FAD/NAD(P)-binding domain"/>
    <property type="match status" value="2"/>
</dbReference>
<dbReference type="EMBL" id="QRYW01000020">
    <property type="protein sequence ID" value="RGV26068.1"/>
    <property type="molecule type" value="Genomic_DNA"/>
</dbReference>
<evidence type="ECO:0000313" key="7">
    <source>
        <dbReference type="EMBL" id="MDB9222915.1"/>
    </source>
</evidence>
<dbReference type="SUPFAM" id="SSF51905">
    <property type="entry name" value="FAD/NAD(P)-binding domain"/>
    <property type="match status" value="1"/>
</dbReference>
<dbReference type="GO" id="GO:0051539">
    <property type="term" value="F:4 iron, 4 sulfur cluster binding"/>
    <property type="evidence" value="ECO:0007669"/>
    <property type="project" value="UniProtKB-KW"/>
</dbReference>
<sequence length="343" mass="38485">MCVIIIGAGPAGCEAAYRLAQAGETVELIEKESETGGNLNNWYQLFPDRKQARDLNQSLRQNIQRPDIHLHLGNYPVKISRTENNKFTLELNDGALLKGDALLVTSGFRLFNARRKEEYGYGIYENVITSVELENFFINHHIATSTGQIPKRIGLIHCVGSRDEKICNYHCSKLCCVTAVKQAIELREMLPETEILCFYMDMRMFGPGYEELYREAQEKYNIKFVRGRLSEASENREKQLLIKVEDTLVGKPLKMTLDLMVLMVGMEPSEGSTQLASMLGLDIAPNGFIRVGDPHTGTNRTNRPGIFIAGCSSSPMNLTDTLTDARSAAITIGEYLKNNENKH</sequence>
<evidence type="ECO:0000256" key="5">
    <source>
        <dbReference type="ARBA" id="ARBA00023014"/>
    </source>
</evidence>
<dbReference type="EMBL" id="QSCO01000016">
    <property type="protein sequence ID" value="RGY05694.1"/>
    <property type="molecule type" value="Genomic_DNA"/>
</dbReference>
<dbReference type="InterPro" id="IPR039650">
    <property type="entry name" value="HdrA-like"/>
</dbReference>
<evidence type="ECO:0000313" key="9">
    <source>
        <dbReference type="EMBL" id="RGY05694.1"/>
    </source>
</evidence>
<keyword evidence="4" id="KW-0408">Iron</keyword>
<dbReference type="PANTHER" id="PTHR43498:SF1">
    <property type="entry name" value="COB--COM HETERODISULFIDE REDUCTASE IRON-SULFUR SUBUNIT A"/>
    <property type="match status" value="1"/>
</dbReference>
<organism evidence="9 11">
    <name type="scientific">Odoribacter splanchnicus</name>
    <dbReference type="NCBI Taxonomy" id="28118"/>
    <lineage>
        <taxon>Bacteria</taxon>
        <taxon>Pseudomonadati</taxon>
        <taxon>Bacteroidota</taxon>
        <taxon>Bacteroidia</taxon>
        <taxon>Bacteroidales</taxon>
        <taxon>Odoribacteraceae</taxon>
        <taxon>Odoribacter</taxon>
    </lineage>
</organism>
<evidence type="ECO:0000256" key="3">
    <source>
        <dbReference type="ARBA" id="ARBA00023002"/>
    </source>
</evidence>
<dbReference type="AlphaFoldDB" id="A0A3D1UE41"/>
<accession>A0A3D1UE41</accession>